<reference evidence="3" key="1">
    <citation type="submission" date="2021-12" db="EMBL/GenBank/DDBJ databases">
        <authorList>
            <person name="Martin H S."/>
        </authorList>
    </citation>
    <scope>NUCLEOTIDE SEQUENCE</scope>
</reference>
<dbReference type="AlphaFoldDB" id="A0A8J9Y907"/>
<feature type="domain" description="WAP" evidence="2">
    <location>
        <begin position="18"/>
        <end position="66"/>
    </location>
</feature>
<keyword evidence="1" id="KW-0732">Signal</keyword>
<name>A0A8J9Y907_9NEOP</name>
<dbReference type="Pfam" id="PF00095">
    <property type="entry name" value="WAP"/>
    <property type="match status" value="1"/>
</dbReference>
<keyword evidence="4" id="KW-1185">Reference proteome</keyword>
<organism evidence="3 4">
    <name type="scientific">Brenthis ino</name>
    <name type="common">lesser marbled fritillary</name>
    <dbReference type="NCBI Taxonomy" id="405034"/>
    <lineage>
        <taxon>Eukaryota</taxon>
        <taxon>Metazoa</taxon>
        <taxon>Ecdysozoa</taxon>
        <taxon>Arthropoda</taxon>
        <taxon>Hexapoda</taxon>
        <taxon>Insecta</taxon>
        <taxon>Pterygota</taxon>
        <taxon>Neoptera</taxon>
        <taxon>Endopterygota</taxon>
        <taxon>Lepidoptera</taxon>
        <taxon>Glossata</taxon>
        <taxon>Ditrysia</taxon>
        <taxon>Papilionoidea</taxon>
        <taxon>Nymphalidae</taxon>
        <taxon>Heliconiinae</taxon>
        <taxon>Argynnini</taxon>
        <taxon>Brenthis</taxon>
    </lineage>
</organism>
<dbReference type="SUPFAM" id="SSF57256">
    <property type="entry name" value="Elafin-like"/>
    <property type="match status" value="1"/>
</dbReference>
<dbReference type="Proteomes" id="UP000838878">
    <property type="component" value="Chromosome 12"/>
</dbReference>
<dbReference type="InterPro" id="IPR008197">
    <property type="entry name" value="WAP_dom"/>
</dbReference>
<proteinExistence type="predicted"/>
<protein>
    <recommendedName>
        <fullName evidence="2">WAP domain-containing protein</fullName>
    </recommendedName>
</protein>
<evidence type="ECO:0000313" key="4">
    <source>
        <dbReference type="Proteomes" id="UP000838878"/>
    </source>
</evidence>
<dbReference type="OrthoDB" id="8187079at2759"/>
<dbReference type="GO" id="GO:0005576">
    <property type="term" value="C:extracellular region"/>
    <property type="evidence" value="ECO:0007669"/>
    <property type="project" value="InterPro"/>
</dbReference>
<feature type="signal peptide" evidence="1">
    <location>
        <begin position="1"/>
        <end position="22"/>
    </location>
</feature>
<dbReference type="EMBL" id="OV170232">
    <property type="protein sequence ID" value="CAH0717765.1"/>
    <property type="molecule type" value="Genomic_DNA"/>
</dbReference>
<sequence length="112" mass="11774">MGSITVVLSLFAVIFIIGSTEAGTGSCPIPSKIYGCSPKCVQNYECSNGKMCCPNSCNAKSCVDLAAFGGSNNGKDKNSQSGAGIYCNNHKCSPFEVCKLDPITKKNKCMRS</sequence>
<gene>
    <name evidence="3" type="ORF">BINO364_LOCUS4336</name>
</gene>
<feature type="chain" id="PRO_5035473831" description="WAP domain-containing protein" evidence="1">
    <location>
        <begin position="23"/>
        <end position="112"/>
    </location>
</feature>
<accession>A0A8J9Y907</accession>
<feature type="non-terminal residue" evidence="3">
    <location>
        <position position="112"/>
    </location>
</feature>
<evidence type="ECO:0000256" key="1">
    <source>
        <dbReference type="SAM" id="SignalP"/>
    </source>
</evidence>
<dbReference type="PROSITE" id="PS51390">
    <property type="entry name" value="WAP"/>
    <property type="match status" value="1"/>
</dbReference>
<evidence type="ECO:0000259" key="2">
    <source>
        <dbReference type="PROSITE" id="PS51390"/>
    </source>
</evidence>
<dbReference type="InterPro" id="IPR036645">
    <property type="entry name" value="Elafin-like_sf"/>
</dbReference>
<evidence type="ECO:0000313" key="3">
    <source>
        <dbReference type="EMBL" id="CAH0717765.1"/>
    </source>
</evidence>
<dbReference type="GO" id="GO:0030414">
    <property type="term" value="F:peptidase inhibitor activity"/>
    <property type="evidence" value="ECO:0007669"/>
    <property type="project" value="InterPro"/>
</dbReference>